<sequence length="594" mass="67711">MLHSKQNYCQSALRWISDASRQFSLGCTRIKMGETAAQYPEDIAEIEGFSRLLWGLFPLVSGGVETPLWQQFLTGIRNGTNPEHTEYWGTLTDNDQRCVEMAVYGLGLILPESPLWSSLTPAEQGYLATWLRQSAEIRIPDNNWHFFPVLIQTGLKCVGQDYDMKVIEHHLDAIEPFYLGNGWYSDGEDKPRDYYISSAFHFYGLLYSHVMQDVDPMRCMRYRQRARRFAQDYIYWFSADGDAIPFGRSLTYRFIQGAFWSAVAYTELDVLTPGIVKGLVLRHLDWWTQQPFIDQSGLFSVGYSYPNLIMAEDYNSPGSPYWALKTLLILALDEKSSFWQAECEPLPPLEPVHAIPEAGQFVIHDSDQKHAWMLMSGQFDRNDFVNFGPKYSKFAYSSHFGFTLERGGYGLNHVACDSMLMLSTGDGYFHGRRESRNVVMSNEWQRCEWFPWSDVEVVTWLLPFQWGHIRIHRVSTPRFLATAEGGFSVNQHHLKHSDTQKHSLILHTDSGCSYMGDLLRHRTSQTVATPPNSNILFAPPALIPCLYGELPAGTHWLACAVSACLEAQIAVPEGIAFDHQQQSLSLCGRIISLT</sequence>
<evidence type="ECO:0000313" key="3">
    <source>
        <dbReference type="EMBL" id="AIU72446.1"/>
    </source>
</evidence>
<dbReference type="PIRSF" id="PIRSF014753">
    <property type="entry name" value="UCP014753"/>
    <property type="match status" value="1"/>
</dbReference>
<dbReference type="eggNOG" id="COG4289">
    <property type="taxonomic scope" value="Bacteria"/>
</dbReference>
<organism evidence="3 4">
    <name type="scientific">Hafnia alvei FB1</name>
    <dbReference type="NCBI Taxonomy" id="1453496"/>
    <lineage>
        <taxon>Bacteria</taxon>
        <taxon>Pseudomonadati</taxon>
        <taxon>Pseudomonadota</taxon>
        <taxon>Gammaproteobacteria</taxon>
        <taxon>Enterobacterales</taxon>
        <taxon>Hafniaceae</taxon>
        <taxon>Hafnia</taxon>
    </lineage>
</organism>
<keyword evidence="4" id="KW-1185">Reference proteome</keyword>
<gene>
    <name evidence="3" type="ORF">AT03_08610</name>
</gene>
<dbReference type="KEGG" id="hav:AT03_08610"/>
<name>A0A097R148_HAFAL</name>
<protein>
    <recommendedName>
        <fullName evidence="5">DUF2264 domain-containing protein</fullName>
    </recommendedName>
</protein>
<dbReference type="AlphaFoldDB" id="A0A097R148"/>
<feature type="domain" description="DUF2264" evidence="1">
    <location>
        <begin position="5"/>
        <end position="345"/>
    </location>
</feature>
<accession>A0A097R148</accession>
<evidence type="ECO:0000259" key="1">
    <source>
        <dbReference type="Pfam" id="PF10022"/>
    </source>
</evidence>
<evidence type="ECO:0008006" key="5">
    <source>
        <dbReference type="Google" id="ProtNLM"/>
    </source>
</evidence>
<dbReference type="RefSeq" id="WP_025801026.1">
    <property type="nucleotide sequence ID" value="NZ_CP009706.1"/>
</dbReference>
<dbReference type="InterPro" id="IPR049349">
    <property type="entry name" value="DUF2264_N"/>
</dbReference>
<dbReference type="PANTHER" id="PTHR35339:SF4">
    <property type="entry name" value="LINALOOL DEHYDRATASE_ISOMERASE DOMAIN-CONTAINING PROTEIN"/>
    <property type="match status" value="1"/>
</dbReference>
<dbReference type="PANTHER" id="PTHR35339">
    <property type="entry name" value="LINALOOL DEHYDRATASE_ISOMERASE DOMAIN-CONTAINING PROTEIN"/>
    <property type="match status" value="1"/>
</dbReference>
<dbReference type="Pfam" id="PF10022">
    <property type="entry name" value="DUF2264"/>
    <property type="match status" value="1"/>
</dbReference>
<reference evidence="3 4" key="1">
    <citation type="journal article" date="2014" name="Gut Pathog.">
        <title>Gene clusters of Hafnia alvei strain FB1 important in survival and pathogenesis: a draft genome perspective.</title>
        <authorList>
            <person name="Tan J.Y."/>
            <person name="Yin W.F."/>
            <person name="Chan K.G."/>
        </authorList>
    </citation>
    <scope>NUCLEOTIDE SEQUENCE [LARGE SCALE GENOMIC DNA]</scope>
    <source>
        <strain evidence="3 4">FB1</strain>
    </source>
</reference>
<dbReference type="HOGENOM" id="CLU_028269_1_1_6"/>
<dbReference type="EMBL" id="CP009706">
    <property type="protein sequence ID" value="AIU72446.1"/>
    <property type="molecule type" value="Genomic_DNA"/>
</dbReference>
<dbReference type="Proteomes" id="UP000029986">
    <property type="component" value="Chromosome"/>
</dbReference>
<dbReference type="InterPro" id="IPR049237">
    <property type="entry name" value="DUF2264_C"/>
</dbReference>
<evidence type="ECO:0000313" key="4">
    <source>
        <dbReference type="Proteomes" id="UP000029986"/>
    </source>
</evidence>
<feature type="domain" description="DUF2264" evidence="2">
    <location>
        <begin position="352"/>
        <end position="565"/>
    </location>
</feature>
<dbReference type="InterPro" id="IPR016624">
    <property type="entry name" value="UCP014753"/>
</dbReference>
<dbReference type="PATRIC" id="fig|1453496.5.peg.1719"/>
<proteinExistence type="predicted"/>
<dbReference type="Pfam" id="PF20938">
    <property type="entry name" value="DUF2264_C"/>
    <property type="match status" value="1"/>
</dbReference>
<evidence type="ECO:0000259" key="2">
    <source>
        <dbReference type="Pfam" id="PF20938"/>
    </source>
</evidence>